<dbReference type="Proteomes" id="UP001182908">
    <property type="component" value="Chromosome"/>
</dbReference>
<dbReference type="InterPro" id="IPR002524">
    <property type="entry name" value="Cation_efflux"/>
</dbReference>
<evidence type="ECO:0000256" key="5">
    <source>
        <dbReference type="ARBA" id="ARBA00022989"/>
    </source>
</evidence>
<evidence type="ECO:0000256" key="3">
    <source>
        <dbReference type="ARBA" id="ARBA00022448"/>
    </source>
</evidence>
<dbReference type="GO" id="GO:0008324">
    <property type="term" value="F:monoatomic cation transmembrane transporter activity"/>
    <property type="evidence" value="ECO:0007669"/>
    <property type="project" value="InterPro"/>
</dbReference>
<dbReference type="GeneID" id="84232274"/>
<keyword evidence="4 7" id="KW-0812">Transmembrane</keyword>
<dbReference type="InterPro" id="IPR027470">
    <property type="entry name" value="Cation_efflux_CTD"/>
</dbReference>
<dbReference type="GO" id="GO:0016020">
    <property type="term" value="C:membrane"/>
    <property type="evidence" value="ECO:0007669"/>
    <property type="project" value="UniProtKB-SubCell"/>
</dbReference>
<reference evidence="10 11" key="1">
    <citation type="submission" date="2023-08" db="EMBL/GenBank/DDBJ databases">
        <title>Methanolobus mangrovi sp. nov. and Methanolobus sediminis sp. nov, two novel methylotrophic methanogens isolated from mangrove sediments in China.</title>
        <authorList>
            <person name="Zhou J."/>
        </authorList>
    </citation>
    <scope>NUCLEOTIDE SEQUENCE [LARGE SCALE GENOMIC DNA]</scope>
    <source>
        <strain evidence="10 11">FTZ6</strain>
    </source>
</reference>
<dbReference type="SUPFAM" id="SSF160240">
    <property type="entry name" value="Cation efflux protein cytoplasmic domain-like"/>
    <property type="match status" value="1"/>
</dbReference>
<evidence type="ECO:0000256" key="6">
    <source>
        <dbReference type="ARBA" id="ARBA00023136"/>
    </source>
</evidence>
<dbReference type="InterPro" id="IPR050291">
    <property type="entry name" value="CDF_Transporter"/>
</dbReference>
<protein>
    <submittedName>
        <fullName evidence="10">Cation diffusion facilitator family transporter</fullName>
    </submittedName>
</protein>
<dbReference type="KEGG" id="mseb:RE474_06115"/>
<sequence>MQNSDGRSKTAVKVTTNGMIFNIFLTLFKFIAGITGHSSAMIADAVHSFSDFITDIVVIFGLKAAGKPADHNHHYGHGKIETLCAAFVGIVLFIIGFEILQSGMSKILFVAGGGNLEQPGAIALIAAVVSILTKEGLYRYTLSAGRSIKSDAMIANAWHHRSDAFSSVGTMIGIGGAMILGGRWVILDPLAAVILSYFIFKVAFEISYANINELTEAAPDIDIVDEISHIIVSTEGVRDFHKLKARKIGSNIATDVHIQVDKDLSLIEAHNICTEVENRLRAKFGMDSILYIHCEPDM</sequence>
<evidence type="ECO:0000256" key="7">
    <source>
        <dbReference type="SAM" id="Phobius"/>
    </source>
</evidence>
<dbReference type="AlphaFoldDB" id="A0AA51UMX9"/>
<gene>
    <name evidence="10" type="ORF">RE474_06115</name>
</gene>
<keyword evidence="3" id="KW-0813">Transport</keyword>
<dbReference type="PANTHER" id="PTHR43840">
    <property type="entry name" value="MITOCHONDRIAL METAL TRANSPORTER 1-RELATED"/>
    <property type="match status" value="1"/>
</dbReference>
<comment type="similarity">
    <text evidence="2">Belongs to the cation diffusion facilitator (CDF) transporter (TC 2.A.4) family.</text>
</comment>
<proteinExistence type="inferred from homology"/>
<evidence type="ECO:0000259" key="9">
    <source>
        <dbReference type="Pfam" id="PF16916"/>
    </source>
</evidence>
<dbReference type="InterPro" id="IPR036837">
    <property type="entry name" value="Cation_efflux_CTD_sf"/>
</dbReference>
<dbReference type="Pfam" id="PF01545">
    <property type="entry name" value="Cation_efflux"/>
    <property type="match status" value="1"/>
</dbReference>
<name>A0AA51UMX9_9EURY</name>
<keyword evidence="6 7" id="KW-0472">Membrane</keyword>
<feature type="transmembrane region" description="Helical" evidence="7">
    <location>
        <begin position="162"/>
        <end position="180"/>
    </location>
</feature>
<evidence type="ECO:0000256" key="2">
    <source>
        <dbReference type="ARBA" id="ARBA00008114"/>
    </source>
</evidence>
<keyword evidence="5 7" id="KW-1133">Transmembrane helix</keyword>
<dbReference type="InterPro" id="IPR058533">
    <property type="entry name" value="Cation_efflux_TM"/>
</dbReference>
<comment type="subcellular location">
    <subcellularLocation>
        <location evidence="1">Membrane</location>
        <topology evidence="1">Multi-pass membrane protein</topology>
    </subcellularLocation>
</comment>
<evidence type="ECO:0000259" key="8">
    <source>
        <dbReference type="Pfam" id="PF01545"/>
    </source>
</evidence>
<dbReference type="RefSeq" id="WP_309312080.1">
    <property type="nucleotide sequence ID" value="NZ_CP133592.1"/>
</dbReference>
<organism evidence="10 11">
    <name type="scientific">Methanolobus sediminis</name>
    <dbReference type="NCBI Taxonomy" id="3072978"/>
    <lineage>
        <taxon>Archaea</taxon>
        <taxon>Methanobacteriati</taxon>
        <taxon>Methanobacteriota</taxon>
        <taxon>Stenosarchaea group</taxon>
        <taxon>Methanomicrobia</taxon>
        <taxon>Methanosarcinales</taxon>
        <taxon>Methanosarcinaceae</taxon>
        <taxon>Methanolobus</taxon>
    </lineage>
</organism>
<keyword evidence="11" id="KW-1185">Reference proteome</keyword>
<feature type="transmembrane region" description="Helical" evidence="7">
    <location>
        <begin position="83"/>
        <end position="100"/>
    </location>
</feature>
<evidence type="ECO:0000313" key="11">
    <source>
        <dbReference type="Proteomes" id="UP001182908"/>
    </source>
</evidence>
<feature type="transmembrane region" description="Helical" evidence="7">
    <location>
        <begin position="12"/>
        <end position="34"/>
    </location>
</feature>
<dbReference type="Pfam" id="PF16916">
    <property type="entry name" value="ZT_dimer"/>
    <property type="match status" value="1"/>
</dbReference>
<dbReference type="InterPro" id="IPR027469">
    <property type="entry name" value="Cation_efflux_TMD_sf"/>
</dbReference>
<evidence type="ECO:0000313" key="10">
    <source>
        <dbReference type="EMBL" id="WMW26284.1"/>
    </source>
</evidence>
<feature type="domain" description="Cation efflux protein transmembrane" evidence="8">
    <location>
        <begin position="20"/>
        <end position="214"/>
    </location>
</feature>
<dbReference type="EMBL" id="CP133592">
    <property type="protein sequence ID" value="WMW26284.1"/>
    <property type="molecule type" value="Genomic_DNA"/>
</dbReference>
<feature type="domain" description="Cation efflux protein cytoplasmic" evidence="9">
    <location>
        <begin position="221"/>
        <end position="296"/>
    </location>
</feature>
<dbReference type="NCBIfam" id="TIGR01297">
    <property type="entry name" value="CDF"/>
    <property type="match status" value="1"/>
</dbReference>
<evidence type="ECO:0000256" key="4">
    <source>
        <dbReference type="ARBA" id="ARBA00022692"/>
    </source>
</evidence>
<dbReference type="Gene3D" id="1.20.1510.10">
    <property type="entry name" value="Cation efflux protein transmembrane domain"/>
    <property type="match status" value="1"/>
</dbReference>
<dbReference type="SUPFAM" id="SSF161111">
    <property type="entry name" value="Cation efflux protein transmembrane domain-like"/>
    <property type="match status" value="1"/>
</dbReference>
<dbReference type="PANTHER" id="PTHR43840:SF15">
    <property type="entry name" value="MITOCHONDRIAL METAL TRANSPORTER 1-RELATED"/>
    <property type="match status" value="1"/>
</dbReference>
<evidence type="ECO:0000256" key="1">
    <source>
        <dbReference type="ARBA" id="ARBA00004141"/>
    </source>
</evidence>
<accession>A0AA51UMX9</accession>
<dbReference type="Gene3D" id="3.30.70.1350">
    <property type="entry name" value="Cation efflux protein, cytoplasmic domain"/>
    <property type="match status" value="1"/>
</dbReference>
<dbReference type="FunFam" id="1.20.1510.10:FF:000006">
    <property type="entry name" value="Divalent cation efflux transporter"/>
    <property type="match status" value="1"/>
</dbReference>